<feature type="compositionally biased region" description="Basic and acidic residues" evidence="2">
    <location>
        <begin position="56"/>
        <end position="76"/>
    </location>
</feature>
<reference evidence="5" key="2">
    <citation type="submission" date="2010-05" db="EMBL/GenBank/DDBJ databases">
        <title>The genome sequence of Magnaporthe poae strain ATCC 64411.</title>
        <authorList>
            <person name="Ma L.-J."/>
            <person name="Dead R."/>
            <person name="Young S."/>
            <person name="Zeng Q."/>
            <person name="Koehrsen M."/>
            <person name="Alvarado L."/>
            <person name="Berlin A."/>
            <person name="Chapman S.B."/>
            <person name="Chen Z."/>
            <person name="Freedman E."/>
            <person name="Gellesch M."/>
            <person name="Goldberg J."/>
            <person name="Griggs A."/>
            <person name="Gujja S."/>
            <person name="Heilman E.R."/>
            <person name="Heiman D."/>
            <person name="Hepburn T."/>
            <person name="Howarth C."/>
            <person name="Jen D."/>
            <person name="Larson L."/>
            <person name="Mehta T."/>
            <person name="Neiman D."/>
            <person name="Pearson M."/>
            <person name="Roberts A."/>
            <person name="Saif S."/>
            <person name="Shea T."/>
            <person name="Shenoy N."/>
            <person name="Sisk P."/>
            <person name="Stolte C."/>
            <person name="Sykes S."/>
            <person name="Walk T."/>
            <person name="White J."/>
            <person name="Yandava C."/>
            <person name="Haas B."/>
            <person name="Nusbaum C."/>
            <person name="Birren B."/>
        </authorList>
    </citation>
    <scope>NUCLEOTIDE SEQUENCE [LARGE SCALE GENOMIC DNA]</scope>
    <source>
        <strain evidence="5">ATCC 64411 / 73-15</strain>
    </source>
</reference>
<feature type="compositionally biased region" description="Polar residues" evidence="2">
    <location>
        <begin position="98"/>
        <end position="109"/>
    </location>
</feature>
<gene>
    <name evidence="3" type="ORF">MAPG_05589</name>
</gene>
<feature type="coiled-coil region" evidence="1">
    <location>
        <begin position="305"/>
        <end position="332"/>
    </location>
</feature>
<feature type="region of interest" description="Disordered" evidence="2">
    <location>
        <begin position="466"/>
        <end position="594"/>
    </location>
</feature>
<dbReference type="Proteomes" id="UP000011715">
    <property type="component" value="Unassembled WGS sequence"/>
</dbReference>
<reference evidence="3" key="1">
    <citation type="submission" date="2010-05" db="EMBL/GenBank/DDBJ databases">
        <title>The Genome Sequence of Magnaporthe poae strain ATCC 64411.</title>
        <authorList>
            <consortium name="The Broad Institute Genome Sequencing Platform"/>
            <consortium name="Broad Institute Genome Sequencing Center for Infectious Disease"/>
            <person name="Ma L.-J."/>
            <person name="Dead R."/>
            <person name="Young S."/>
            <person name="Zeng Q."/>
            <person name="Koehrsen M."/>
            <person name="Alvarado L."/>
            <person name="Berlin A."/>
            <person name="Chapman S.B."/>
            <person name="Chen Z."/>
            <person name="Freedman E."/>
            <person name="Gellesch M."/>
            <person name="Goldberg J."/>
            <person name="Griggs A."/>
            <person name="Gujja S."/>
            <person name="Heilman E.R."/>
            <person name="Heiman D."/>
            <person name="Hepburn T."/>
            <person name="Howarth C."/>
            <person name="Jen D."/>
            <person name="Larson L."/>
            <person name="Mehta T."/>
            <person name="Neiman D."/>
            <person name="Pearson M."/>
            <person name="Roberts A."/>
            <person name="Saif S."/>
            <person name="Shea T."/>
            <person name="Shenoy N."/>
            <person name="Sisk P."/>
            <person name="Stolte C."/>
            <person name="Sykes S."/>
            <person name="Walk T."/>
            <person name="White J."/>
            <person name="Yandava C."/>
            <person name="Haas B."/>
            <person name="Nusbaum C."/>
            <person name="Birren B."/>
        </authorList>
    </citation>
    <scope>NUCLEOTIDE SEQUENCE</scope>
    <source>
        <strain evidence="3">ATCC 64411</strain>
    </source>
</reference>
<dbReference type="VEuPathDB" id="FungiDB:MAPG_05589"/>
<evidence type="ECO:0000256" key="1">
    <source>
        <dbReference type="SAM" id="Coils"/>
    </source>
</evidence>
<dbReference type="EMBL" id="ADBL01001334">
    <property type="status" value="NOT_ANNOTATED_CDS"/>
    <property type="molecule type" value="Genomic_DNA"/>
</dbReference>
<feature type="region of interest" description="Disordered" evidence="2">
    <location>
        <begin position="643"/>
        <end position="676"/>
    </location>
</feature>
<reference evidence="3" key="3">
    <citation type="submission" date="2011-03" db="EMBL/GenBank/DDBJ databases">
        <title>Annotation of Magnaporthe poae ATCC 64411.</title>
        <authorList>
            <person name="Ma L.-J."/>
            <person name="Dead R."/>
            <person name="Young S.K."/>
            <person name="Zeng Q."/>
            <person name="Gargeya S."/>
            <person name="Fitzgerald M."/>
            <person name="Haas B."/>
            <person name="Abouelleil A."/>
            <person name="Alvarado L."/>
            <person name="Arachchi H.M."/>
            <person name="Berlin A."/>
            <person name="Brown A."/>
            <person name="Chapman S.B."/>
            <person name="Chen Z."/>
            <person name="Dunbar C."/>
            <person name="Freedman E."/>
            <person name="Gearin G."/>
            <person name="Gellesch M."/>
            <person name="Goldberg J."/>
            <person name="Griggs A."/>
            <person name="Gujja S."/>
            <person name="Heiman D."/>
            <person name="Howarth C."/>
            <person name="Larson L."/>
            <person name="Lui A."/>
            <person name="MacDonald P.J.P."/>
            <person name="Mehta T."/>
            <person name="Montmayeur A."/>
            <person name="Murphy C."/>
            <person name="Neiman D."/>
            <person name="Pearson M."/>
            <person name="Priest M."/>
            <person name="Roberts A."/>
            <person name="Saif S."/>
            <person name="Shea T."/>
            <person name="Shenoy N."/>
            <person name="Sisk P."/>
            <person name="Stolte C."/>
            <person name="Sykes S."/>
            <person name="Yandava C."/>
            <person name="Wortman J."/>
            <person name="Nusbaum C."/>
            <person name="Birren B."/>
        </authorList>
    </citation>
    <scope>NUCLEOTIDE SEQUENCE</scope>
    <source>
        <strain evidence="3">ATCC 64411</strain>
    </source>
</reference>
<keyword evidence="1" id="KW-0175">Coiled coil</keyword>
<evidence type="ECO:0000313" key="4">
    <source>
        <dbReference type="EnsemblFungi" id="MAPG_05589T0"/>
    </source>
</evidence>
<feature type="region of interest" description="Disordered" evidence="2">
    <location>
        <begin position="56"/>
        <end position="170"/>
    </location>
</feature>
<sequence>MAGSEEQQQSKFLSAQQPQQQQSVEQPTTKAPKDKNCPYCGQAFTSSSLGRHLDLYIKEKNPKPPDGLHDVDEIRKLRGSITRRHPRASLGRRETLTPVGTPTTASRRSPLSDAEGSTPRSPALPRSATVGGSSFAARWDGGAGSAAGDTPGRSVDQAPDSARRPVPTRAVSRHMVKAQFDMKQKIQDALDTSRAAELALRELVSSWKAAKTHIDVNSMPFDFQPLSLDFPALALQCLQPPPTLFSSTQHPTSTSWSILPPGQKQFEALTAYFRDEFQRWKIKCAAATTAIEEDLSYPSAHSAAHAESKEAIKTAEKAAETLEAQVTEHLQSAYAVWEGLPSQRQSELWVLELARGVGRKQSEVDKLKETQQSMKQENAHLKAQIEQLSRVHQPREFSMLSPTTIPMKEGMLDFLHEQSVVHGRKGVAFTLDDRQSDVNTIVAKTIDRWKSVIITARSANTLNAQRPLDQAGAPPPPPAPPAAEGSSQTPGAASSAGASTPVTAASQPRPQQLQPQMQQQQQQQPKVPPVPPIPQQHIPVPTLQPAPKPRNLETTAVSFEQPARATGSPPEPSPVEVKSTPLSLDDTSDLDADAEMDDDEEGYAAMSAPLAKPMVSNAPLAMPIQATPKLEVQRTRGPAQRATAAAGSPYARSASHAATGAGVRGKGSALSSRSATNIGSAMQRHVARGGSIATFATQPDIGVPIQDTGGGGGDPMFMD</sequence>
<feature type="compositionally biased region" description="Gly residues" evidence="2">
    <location>
        <begin position="708"/>
        <end position="719"/>
    </location>
</feature>
<name>A0A0C4DZT2_MAGP6</name>
<feature type="compositionally biased region" description="Low complexity" evidence="2">
    <location>
        <begin position="482"/>
        <end position="525"/>
    </location>
</feature>
<reference evidence="4" key="5">
    <citation type="submission" date="2015-06" db="UniProtKB">
        <authorList>
            <consortium name="EnsemblFungi"/>
        </authorList>
    </citation>
    <scope>IDENTIFICATION</scope>
    <source>
        <strain evidence="4">ATCC 64411</strain>
    </source>
</reference>
<protein>
    <submittedName>
        <fullName evidence="3 4">Uncharacterized protein</fullName>
    </submittedName>
</protein>
<evidence type="ECO:0000313" key="5">
    <source>
        <dbReference type="Proteomes" id="UP000011715"/>
    </source>
</evidence>
<feature type="compositionally biased region" description="Low complexity" evidence="2">
    <location>
        <begin position="574"/>
        <end position="585"/>
    </location>
</feature>
<dbReference type="STRING" id="644358.A0A0C4DZT2"/>
<dbReference type="OrthoDB" id="3905365at2759"/>
<organism evidence="4 5">
    <name type="scientific">Magnaporthiopsis poae (strain ATCC 64411 / 73-15)</name>
    <name type="common">Kentucky bluegrass fungus</name>
    <name type="synonym">Magnaporthe poae</name>
    <dbReference type="NCBI Taxonomy" id="644358"/>
    <lineage>
        <taxon>Eukaryota</taxon>
        <taxon>Fungi</taxon>
        <taxon>Dikarya</taxon>
        <taxon>Ascomycota</taxon>
        <taxon>Pezizomycotina</taxon>
        <taxon>Sordariomycetes</taxon>
        <taxon>Sordariomycetidae</taxon>
        <taxon>Magnaporthales</taxon>
        <taxon>Magnaporthaceae</taxon>
        <taxon>Magnaporthiopsis</taxon>
    </lineage>
</organism>
<dbReference type="EMBL" id="GL876969">
    <property type="protein sequence ID" value="KLU86577.1"/>
    <property type="molecule type" value="Genomic_DNA"/>
</dbReference>
<feature type="compositionally biased region" description="Basic residues" evidence="2">
    <location>
        <begin position="77"/>
        <end position="87"/>
    </location>
</feature>
<dbReference type="OMA" id="AWKVTCA"/>
<proteinExistence type="predicted"/>
<dbReference type="EnsemblFungi" id="MAPG_05589T0">
    <property type="protein sequence ID" value="MAPG_05589T0"/>
    <property type="gene ID" value="MAPG_05589"/>
</dbReference>
<reference evidence="4" key="4">
    <citation type="journal article" date="2015" name="G3 (Bethesda)">
        <title>Genome sequences of three phytopathogenic species of the Magnaporthaceae family of fungi.</title>
        <authorList>
            <person name="Okagaki L.H."/>
            <person name="Nunes C.C."/>
            <person name="Sailsbery J."/>
            <person name="Clay B."/>
            <person name="Brown D."/>
            <person name="John T."/>
            <person name="Oh Y."/>
            <person name="Young N."/>
            <person name="Fitzgerald M."/>
            <person name="Haas B.J."/>
            <person name="Zeng Q."/>
            <person name="Young S."/>
            <person name="Adiconis X."/>
            <person name="Fan L."/>
            <person name="Levin J.Z."/>
            <person name="Mitchell T.K."/>
            <person name="Okubara P.A."/>
            <person name="Farman M.L."/>
            <person name="Kohn L.M."/>
            <person name="Birren B."/>
            <person name="Ma L.-J."/>
            <person name="Dean R.A."/>
        </authorList>
    </citation>
    <scope>NUCLEOTIDE SEQUENCE</scope>
    <source>
        <strain evidence="4">ATCC 64411 / 73-15</strain>
    </source>
</reference>
<feature type="region of interest" description="Disordered" evidence="2">
    <location>
        <begin position="1"/>
        <end position="42"/>
    </location>
</feature>
<dbReference type="CDD" id="cd14686">
    <property type="entry name" value="bZIP"/>
    <property type="match status" value="1"/>
</dbReference>
<dbReference type="AlphaFoldDB" id="A0A0C4DZT2"/>
<accession>A0A0C4DZT2</accession>
<feature type="compositionally biased region" description="Low complexity" evidence="2">
    <location>
        <begin position="7"/>
        <end position="26"/>
    </location>
</feature>
<evidence type="ECO:0000313" key="3">
    <source>
        <dbReference type="EMBL" id="KLU86577.1"/>
    </source>
</evidence>
<keyword evidence="5" id="KW-1185">Reference proteome</keyword>
<feature type="coiled-coil region" evidence="1">
    <location>
        <begin position="357"/>
        <end position="391"/>
    </location>
</feature>
<dbReference type="eggNOG" id="ENOG502SC6I">
    <property type="taxonomic scope" value="Eukaryota"/>
</dbReference>
<evidence type="ECO:0000256" key="2">
    <source>
        <dbReference type="SAM" id="MobiDB-lite"/>
    </source>
</evidence>
<feature type="region of interest" description="Disordered" evidence="2">
    <location>
        <begin position="698"/>
        <end position="719"/>
    </location>
</feature>